<feature type="binding site" evidence="4 5">
    <location>
        <position position="71"/>
    </location>
    <ligand>
        <name>Ca(2+)</name>
        <dbReference type="ChEBI" id="CHEBI:29108"/>
        <label>1</label>
    </ligand>
</feature>
<dbReference type="PDBsum" id="6A7S"/>
<dbReference type="PANTHER" id="PTHR45710:SF31">
    <property type="entry name" value="EARLY ACTIVATION ANTIGEN CD69"/>
    <property type="match status" value="1"/>
</dbReference>
<feature type="binding site" evidence="6">
    <location>
        <position position="120"/>
    </location>
    <ligand>
        <name>Ca(2+)</name>
        <dbReference type="ChEBI" id="CHEBI:29108"/>
        <label>2</label>
    </ligand>
</feature>
<keyword evidence="4 5" id="KW-0002">3D-structure</keyword>
<dbReference type="AlphaFoldDB" id="A0A2Z6G7U3"/>
<feature type="disulfide bond" evidence="4 5">
    <location>
        <begin position="23"/>
        <end position="157"/>
    </location>
</feature>
<dbReference type="EMBL" id="LC388680">
    <property type="protein sequence ID" value="BBE43065.1"/>
    <property type="molecule type" value="mRNA"/>
</dbReference>
<gene>
    <name evidence="3" type="primary">SPL-B</name>
</gene>
<sequence length="159" mass="17884">MLNGASIIVSLFLCFVGGAYACCSEDDCPSGWKFFGGSCYLFDEGSRGWEGSKAFCESKDASLVTVECSKEDDFIRGILSGQTAKHYYWIGARWNEEHNDYRWIDGSPFTFIGWGPGKPDNNKGCLDYLNYKEVVWQWNDHVDCENTNGPCICEIDCSD</sequence>
<dbReference type="PDB" id="6A7T">
    <property type="method" value="X-ray"/>
    <property type="resolution" value="1.60 A"/>
    <property type="chains" value="B=1-159"/>
</dbReference>
<organism evidence="3">
    <name type="scientific">Saxidomus purpurata</name>
    <dbReference type="NCBI Taxonomy" id="311201"/>
    <lineage>
        <taxon>Eukaryota</taxon>
        <taxon>Metazoa</taxon>
        <taxon>Spiralia</taxon>
        <taxon>Lophotrochozoa</taxon>
        <taxon>Mollusca</taxon>
        <taxon>Bivalvia</taxon>
        <taxon>Autobranchia</taxon>
        <taxon>Heteroconchia</taxon>
        <taxon>Euheterodonta</taxon>
        <taxon>Imparidentia</taxon>
        <taxon>Neoheterodontei</taxon>
        <taxon>Venerida</taxon>
        <taxon>Veneroidea</taxon>
        <taxon>Veneridae</taxon>
        <taxon>Saxidomus</taxon>
    </lineage>
</organism>
<feature type="disulfide bond" evidence="4 5">
    <location>
        <begin position="28"/>
        <end position="39"/>
    </location>
</feature>
<feature type="disulfide bond" evidence="4 5">
    <location>
        <begin position="125"/>
        <end position="144"/>
    </location>
</feature>
<dbReference type="Gene3D" id="3.10.100.10">
    <property type="entry name" value="Mannose-Binding Protein A, subunit A"/>
    <property type="match status" value="1"/>
</dbReference>
<feature type="binding site" evidence="4">
    <location>
        <position position="139"/>
    </location>
    <ligand>
        <name>N-acetyl-D-galactosamine</name>
        <dbReference type="ChEBI" id="CHEBI:28037"/>
    </ligand>
</feature>
<evidence type="ECO:0007829" key="5">
    <source>
        <dbReference type="PDB" id="6A7T"/>
    </source>
</evidence>
<reference evidence="3 4" key="1">
    <citation type="journal article" date="2019" name="Protein Sci.">
        <title>Novel Ca&lt;sup&gt;2+&lt;/sup&gt; -independent carbohydrate recognition of the C-type lectins, SPL-1 and SPL-2, from the bivalve Saxidomus purpuratus.</title>
        <authorList>
            <person name="Unno H."/>
            <person name="Itakura S."/>
            <person name="Higuchi S."/>
            <person name="Goda S."/>
            <person name="Yamaguchi K."/>
            <person name="Hatakeyama T."/>
        </authorList>
    </citation>
    <scope>X-RAY CRYSTALLOGRAPHY (1.60 ANGSTROMS)</scope>
    <scope>DISULFIDE BONDS</scope>
</reference>
<evidence type="ECO:0000256" key="1">
    <source>
        <dbReference type="SAM" id="SignalP"/>
    </source>
</evidence>
<dbReference type="GO" id="GO:0030246">
    <property type="term" value="F:carbohydrate binding"/>
    <property type="evidence" value="ECO:0007669"/>
    <property type="project" value="UniProtKB-KW"/>
</dbReference>
<feature type="signal peptide" evidence="1">
    <location>
        <begin position="1"/>
        <end position="21"/>
    </location>
</feature>
<feature type="binding site" evidence="4 5">
    <location>
        <position position="65"/>
    </location>
    <ligand>
        <name>Ca(2+)</name>
        <dbReference type="ChEBI" id="CHEBI:29108"/>
        <label>1</label>
    </ligand>
</feature>
<proteinExistence type="evidence at protein level"/>
<dbReference type="InterPro" id="IPR001304">
    <property type="entry name" value="C-type_lectin-like"/>
</dbReference>
<evidence type="ECO:0000259" key="2">
    <source>
        <dbReference type="PROSITE" id="PS50041"/>
    </source>
</evidence>
<name>A0A2Z6G7U3_9BIVA</name>
<feature type="disulfide bond" description="Interchain (with C-23 in A0A2Z6G7U6)" evidence="5 6">
    <location>
        <position position="68"/>
    </location>
</feature>
<accession>A0A2Z6G7U3</accession>
<feature type="binding site" evidence="6">
    <location>
        <position position="118"/>
    </location>
    <ligand>
        <name>N-acetyl-D-glucosamine</name>
        <dbReference type="ChEBI" id="CHEBI:506227"/>
    </ligand>
</feature>
<dbReference type="PDB" id="6A7S">
    <property type="method" value="X-ray"/>
    <property type="resolution" value="2.00 A"/>
    <property type="chains" value="B=1-159"/>
</dbReference>
<dbReference type="SMR" id="A0A2Z6G7U3"/>
<dbReference type="UniLectin" id="A0A2Z6G7U3"/>
<feature type="binding site" evidence="4 5">
    <location>
        <position position="154"/>
    </location>
    <ligand>
        <name>Ca(2+)</name>
        <dbReference type="ChEBI" id="CHEBI:29108"/>
        <label>1</label>
    </ligand>
</feature>
<dbReference type="SUPFAM" id="SSF56436">
    <property type="entry name" value="C-type lectin-like"/>
    <property type="match status" value="1"/>
</dbReference>
<dbReference type="InterPro" id="IPR016187">
    <property type="entry name" value="CTDL_fold"/>
</dbReference>
<dbReference type="PANTHER" id="PTHR45710">
    <property type="entry name" value="C-TYPE LECTIN DOMAIN-CONTAINING PROTEIN 180"/>
    <property type="match status" value="1"/>
</dbReference>
<feature type="disulfide bond" evidence="4 5">
    <location>
        <begin position="56"/>
        <end position="153"/>
    </location>
</feature>
<dbReference type="SMART" id="SM00034">
    <property type="entry name" value="CLECT"/>
    <property type="match status" value="1"/>
</dbReference>
<feature type="disulfide bond" evidence="4">
    <location>
        <begin position="22"/>
        <end position="68"/>
    </location>
</feature>
<dbReference type="PROSITE" id="PS50041">
    <property type="entry name" value="C_TYPE_LECTIN_2"/>
    <property type="match status" value="1"/>
</dbReference>
<dbReference type="PDB" id="6M5M">
    <property type="method" value="X-ray"/>
    <property type="resolution" value="1.70 A"/>
    <property type="chains" value="B=1-159"/>
</dbReference>
<feature type="binding site" evidence="6">
    <location>
        <position position="139"/>
    </location>
    <ligand>
        <name>Ca(2+)</name>
        <dbReference type="ChEBI" id="CHEBI:29108"/>
        <label>2</label>
    </ligand>
</feature>
<dbReference type="GO" id="GO:0046872">
    <property type="term" value="F:metal ion binding"/>
    <property type="evidence" value="ECO:0007669"/>
    <property type="project" value="UniProtKB-KW"/>
</dbReference>
<feature type="chain" id="PRO_5016388338" evidence="1">
    <location>
        <begin position="22"/>
        <end position="159"/>
    </location>
</feature>
<dbReference type="InterPro" id="IPR016186">
    <property type="entry name" value="C-type_lectin-like/link_sf"/>
</dbReference>
<keyword evidence="1" id="KW-0732">Signal</keyword>
<reference evidence="6" key="2">
    <citation type="journal article" date="2020" name="Acta Crystallogr. F Struct. Biol. Commun.">
        <title>Novel carbohydrate-recognition mode of the invertebrate C-type lectin SPL-1 from Saxidomus purpuratus revealed by the GlcNAc-complex crystal in the presence of Ca&lt;sup&gt;2&lt;/sup&gt;.</title>
        <authorList>
            <person name="Unno H."/>
            <person name="Higuchi S."/>
            <person name="Goda S."/>
            <person name="Hatakeyama T."/>
        </authorList>
    </citation>
    <scope>X-RAY CRYSTALLOGRAPHY (1.70 ANGSTROMS) IN COMPLEX WITH CA(2+)</scope>
    <scope>DISULFIDE BONDS</scope>
</reference>
<keyword evidence="4 5" id="KW-0106">Calcium</keyword>
<feature type="binding site" evidence="6">
    <location>
        <position position="139"/>
    </location>
    <ligand>
        <name>N-acetyl-D-glucosamine</name>
        <dbReference type="ChEBI" id="CHEBI:506227"/>
    </ligand>
</feature>
<feature type="binding site" evidence="4">
    <location>
        <position position="141"/>
    </location>
    <ligand>
        <name>N-acetyl-D-galactosamine</name>
        <dbReference type="ChEBI" id="CHEBI:28037"/>
    </ligand>
</feature>
<dbReference type="Pfam" id="PF00059">
    <property type="entry name" value="Lectin_C"/>
    <property type="match status" value="1"/>
</dbReference>
<keyword evidence="4 5" id="KW-0479">Metal-binding</keyword>
<dbReference type="PDBsum" id="6A7T"/>
<evidence type="ECO:0007829" key="4">
    <source>
        <dbReference type="PDB" id="6A7S"/>
    </source>
</evidence>
<keyword evidence="3" id="KW-0430">Lectin</keyword>
<evidence type="ECO:0007829" key="6">
    <source>
        <dbReference type="PDB" id="6M5M"/>
    </source>
</evidence>
<dbReference type="InterPro" id="IPR050828">
    <property type="entry name" value="C-type_lectin/matrix_domain"/>
</dbReference>
<evidence type="ECO:0000313" key="3">
    <source>
        <dbReference type="EMBL" id="BBE43065.1"/>
    </source>
</evidence>
<feature type="binding site" evidence="6">
    <location>
        <position position="140"/>
    </location>
    <ligand>
        <name>Ca(2+)</name>
        <dbReference type="ChEBI" id="CHEBI:29108"/>
        <label>2</label>
    </ligand>
</feature>
<feature type="binding site" evidence="4 5">
    <location>
        <position position="67"/>
    </location>
    <ligand>
        <name>Ca(2+)</name>
        <dbReference type="ChEBI" id="CHEBI:29108"/>
        <label>1</label>
    </ligand>
</feature>
<feature type="domain" description="C-type lectin" evidence="2">
    <location>
        <begin position="35"/>
        <end position="140"/>
    </location>
</feature>
<protein>
    <submittedName>
        <fullName evidence="3">N-acetylglucosamine-specific lectin</fullName>
    </submittedName>
</protein>
<feature type="binding site" evidence="4">
    <location>
        <position position="118"/>
    </location>
    <ligand>
        <name>N-acetyl-D-galactosamine</name>
        <dbReference type="ChEBI" id="CHEBI:28037"/>
    </ligand>
</feature>